<dbReference type="GO" id="GO:0004672">
    <property type="term" value="F:protein kinase activity"/>
    <property type="evidence" value="ECO:0007669"/>
    <property type="project" value="InterPro"/>
</dbReference>
<name>A0A397VTR2_9GLOM</name>
<dbReference type="SUPFAM" id="SSF56112">
    <property type="entry name" value="Protein kinase-like (PK-like)"/>
    <property type="match status" value="1"/>
</dbReference>
<evidence type="ECO:0000313" key="2">
    <source>
        <dbReference type="EMBL" id="RIB25965.1"/>
    </source>
</evidence>
<reference evidence="2 3" key="1">
    <citation type="submission" date="2018-06" db="EMBL/GenBank/DDBJ databases">
        <title>Comparative genomics reveals the genomic features of Rhizophagus irregularis, R. cerebriforme, R. diaphanum and Gigaspora rosea, and their symbiotic lifestyle signature.</title>
        <authorList>
            <person name="Morin E."/>
            <person name="San Clemente H."/>
            <person name="Chen E.C.H."/>
            <person name="De La Providencia I."/>
            <person name="Hainaut M."/>
            <person name="Kuo A."/>
            <person name="Kohler A."/>
            <person name="Murat C."/>
            <person name="Tang N."/>
            <person name="Roy S."/>
            <person name="Loubradou J."/>
            <person name="Henrissat B."/>
            <person name="Grigoriev I.V."/>
            <person name="Corradi N."/>
            <person name="Roux C."/>
            <person name="Martin F.M."/>
        </authorList>
    </citation>
    <scope>NUCLEOTIDE SEQUENCE [LARGE SCALE GENOMIC DNA]</scope>
    <source>
        <strain evidence="2 3">DAOM 194757</strain>
    </source>
</reference>
<dbReference type="EMBL" id="QKWP01000154">
    <property type="protein sequence ID" value="RIB25965.1"/>
    <property type="molecule type" value="Genomic_DNA"/>
</dbReference>
<evidence type="ECO:0000259" key="1">
    <source>
        <dbReference type="PROSITE" id="PS50011"/>
    </source>
</evidence>
<dbReference type="GO" id="GO:0005524">
    <property type="term" value="F:ATP binding"/>
    <property type="evidence" value="ECO:0007669"/>
    <property type="project" value="InterPro"/>
</dbReference>
<dbReference type="InterPro" id="IPR001245">
    <property type="entry name" value="Ser-Thr/Tyr_kinase_cat_dom"/>
</dbReference>
<dbReference type="InterPro" id="IPR000719">
    <property type="entry name" value="Prot_kinase_dom"/>
</dbReference>
<comment type="caution">
    <text evidence="2">The sequence shown here is derived from an EMBL/GenBank/DDBJ whole genome shotgun (WGS) entry which is preliminary data.</text>
</comment>
<dbReference type="OrthoDB" id="10261027at2759"/>
<dbReference type="Pfam" id="PF07714">
    <property type="entry name" value="PK_Tyr_Ser-Thr"/>
    <property type="match status" value="1"/>
</dbReference>
<sequence>MISLSDWLEQAVENRDIDLINFDLNLVAKKKRSKDGVFSRPCVFLNNSTDFDDIIIDEEEMKAIFSVGFEHEKILKAFISQSAKSLEYYLLVEIADQGNLASYLEKTKLTWDKKIDLASLLISGLEFLHSQQIVHSNLVNDLYLYLGVRSI</sequence>
<dbReference type="PROSITE" id="PS50011">
    <property type="entry name" value="PROTEIN_KINASE_DOM"/>
    <property type="match status" value="1"/>
</dbReference>
<feature type="non-terminal residue" evidence="2">
    <location>
        <position position="1"/>
    </location>
</feature>
<accession>A0A397VTR2</accession>
<protein>
    <recommendedName>
        <fullName evidence="1">Protein kinase domain-containing protein</fullName>
    </recommendedName>
</protein>
<dbReference type="Proteomes" id="UP000266673">
    <property type="component" value="Unassembled WGS sequence"/>
</dbReference>
<feature type="domain" description="Protein kinase" evidence="1">
    <location>
        <begin position="1"/>
        <end position="151"/>
    </location>
</feature>
<dbReference type="Gene3D" id="1.10.510.10">
    <property type="entry name" value="Transferase(Phosphotransferase) domain 1"/>
    <property type="match status" value="1"/>
</dbReference>
<keyword evidence="3" id="KW-1185">Reference proteome</keyword>
<proteinExistence type="predicted"/>
<dbReference type="InterPro" id="IPR011009">
    <property type="entry name" value="Kinase-like_dom_sf"/>
</dbReference>
<organism evidence="2 3">
    <name type="scientific">Gigaspora rosea</name>
    <dbReference type="NCBI Taxonomy" id="44941"/>
    <lineage>
        <taxon>Eukaryota</taxon>
        <taxon>Fungi</taxon>
        <taxon>Fungi incertae sedis</taxon>
        <taxon>Mucoromycota</taxon>
        <taxon>Glomeromycotina</taxon>
        <taxon>Glomeromycetes</taxon>
        <taxon>Diversisporales</taxon>
        <taxon>Gigasporaceae</taxon>
        <taxon>Gigaspora</taxon>
    </lineage>
</organism>
<gene>
    <name evidence="2" type="ORF">C2G38_2066124</name>
</gene>
<dbReference type="AlphaFoldDB" id="A0A397VTR2"/>
<evidence type="ECO:0000313" key="3">
    <source>
        <dbReference type="Proteomes" id="UP000266673"/>
    </source>
</evidence>